<evidence type="ECO:0000313" key="1">
    <source>
        <dbReference type="EMBL" id="SMF84502.1"/>
    </source>
</evidence>
<protein>
    <submittedName>
        <fullName evidence="1">Uncharacterized protein</fullName>
    </submittedName>
</protein>
<dbReference type="AlphaFoldDB" id="A0A1Y6CR50"/>
<evidence type="ECO:0000313" key="2">
    <source>
        <dbReference type="Proteomes" id="UP000192907"/>
    </source>
</evidence>
<dbReference type="EMBL" id="FWZT01000056">
    <property type="protein sequence ID" value="SMF84502.1"/>
    <property type="molecule type" value="Genomic_DNA"/>
</dbReference>
<gene>
    <name evidence="1" type="ORF">SAMN06296036_1561</name>
</gene>
<organism evidence="1 2">
    <name type="scientific">Pseudobacteriovorax antillogorgiicola</name>
    <dbReference type="NCBI Taxonomy" id="1513793"/>
    <lineage>
        <taxon>Bacteria</taxon>
        <taxon>Pseudomonadati</taxon>
        <taxon>Bdellovibrionota</taxon>
        <taxon>Oligoflexia</taxon>
        <taxon>Oligoflexales</taxon>
        <taxon>Pseudobacteriovoracaceae</taxon>
        <taxon>Pseudobacteriovorax</taxon>
    </lineage>
</organism>
<keyword evidence="2" id="KW-1185">Reference proteome</keyword>
<proteinExistence type="predicted"/>
<name>A0A1Y6CR50_9BACT</name>
<accession>A0A1Y6CR50</accession>
<dbReference type="STRING" id="1513793.SAMN06296036_1561"/>
<feature type="non-terminal residue" evidence="1">
    <location>
        <position position="1"/>
    </location>
</feature>
<dbReference type="Proteomes" id="UP000192907">
    <property type="component" value="Unassembled WGS sequence"/>
</dbReference>
<reference evidence="2" key="1">
    <citation type="submission" date="2017-04" db="EMBL/GenBank/DDBJ databases">
        <authorList>
            <person name="Varghese N."/>
            <person name="Submissions S."/>
        </authorList>
    </citation>
    <scope>NUCLEOTIDE SEQUENCE [LARGE SCALE GENOMIC DNA]</scope>
    <source>
        <strain evidence="2">RKEM611</strain>
    </source>
</reference>
<dbReference type="RefSeq" id="WP_200820829.1">
    <property type="nucleotide sequence ID" value="NZ_FWZT01000056.1"/>
</dbReference>
<sequence length="127" mass="14148">LLVLDGLYTTEEGGSQIFTRIPGIENDELACVVPGVSRRVIKYLRKMGRLSEDGEEVYIGDGSYEEHEALSHMKRASVSSRIALGSRAGLKVRRIGSSFGYEEEKSILWLCVDERIFDPCCHVNQGP</sequence>